<organism evidence="1 2">
    <name type="scientific">Alteromonas sediminis</name>
    <dbReference type="NCBI Taxonomy" id="2259342"/>
    <lineage>
        <taxon>Bacteria</taxon>
        <taxon>Pseudomonadati</taxon>
        <taxon>Pseudomonadota</taxon>
        <taxon>Gammaproteobacteria</taxon>
        <taxon>Alteromonadales</taxon>
        <taxon>Alteromonadaceae</taxon>
        <taxon>Alteromonas/Salinimonas group</taxon>
        <taxon>Alteromonas</taxon>
    </lineage>
</organism>
<proteinExistence type="predicted"/>
<evidence type="ECO:0008006" key="3">
    <source>
        <dbReference type="Google" id="ProtNLM"/>
    </source>
</evidence>
<dbReference type="RefSeq" id="WP_124027415.1">
    <property type="nucleotide sequence ID" value="NZ_JBHRSN010000015.1"/>
</dbReference>
<keyword evidence="2" id="KW-1185">Reference proteome</keyword>
<dbReference type="OrthoDB" id="9812095at2"/>
<name>A0A3N5YDB1_9ALTE</name>
<dbReference type="EMBL" id="RPOK01000002">
    <property type="protein sequence ID" value="RPJ67515.1"/>
    <property type="molecule type" value="Genomic_DNA"/>
</dbReference>
<evidence type="ECO:0000313" key="2">
    <source>
        <dbReference type="Proteomes" id="UP000275281"/>
    </source>
</evidence>
<dbReference type="Gene3D" id="3.90.1720.10">
    <property type="entry name" value="endopeptidase domain like (from Nostoc punctiforme)"/>
    <property type="match status" value="1"/>
</dbReference>
<gene>
    <name evidence="1" type="ORF">DRW07_08350</name>
</gene>
<accession>A0A3N5YDB1</accession>
<reference evidence="1 2" key="1">
    <citation type="submission" date="2018-11" db="EMBL/GenBank/DDBJ databases">
        <authorList>
            <person name="Ye M.-Q."/>
            <person name="Du Z.-J."/>
        </authorList>
    </citation>
    <scope>NUCLEOTIDE SEQUENCE [LARGE SCALE GENOMIC DNA]</scope>
    <source>
        <strain evidence="1 2">U0105</strain>
    </source>
</reference>
<protein>
    <recommendedName>
        <fullName evidence="3">LRAT domain-containing protein</fullName>
    </recommendedName>
</protein>
<dbReference type="Proteomes" id="UP000275281">
    <property type="component" value="Unassembled WGS sequence"/>
</dbReference>
<dbReference type="AlphaFoldDB" id="A0A3N5YDB1"/>
<comment type="caution">
    <text evidence="1">The sequence shown here is derived from an EMBL/GenBank/DDBJ whole genome shotgun (WGS) entry which is preliminary data.</text>
</comment>
<sequence>MPLPLVWIGAGIAALAAGNHLLKEQQKSEGIIGCYPGDDPTRVKPKDGSIVCCGIYEIFEHSGIWVDGRIVELKGNGLIRAVSPARFLDDRSGEKIYIACDQSRNPLYDATAVERAVSKIYQYSDYHVLNNNCHRFIRQCLTGEDERITRFGELNEALHRHFSSAIYWQPAKIFDPW</sequence>
<evidence type="ECO:0000313" key="1">
    <source>
        <dbReference type="EMBL" id="RPJ67515.1"/>
    </source>
</evidence>